<protein>
    <submittedName>
        <fullName evidence="1">Uncharacterized protein</fullName>
    </submittedName>
</protein>
<gene>
    <name evidence="1" type="ORF">HaLaN_21709</name>
</gene>
<proteinExistence type="predicted"/>
<sequence length="105" mass="11225">MSTPQLDAMHMLDACFDSPWLSTLDEFDLSWLPEELLSPSTTGSEQTCEPLSGAACTAHSTRASSSSATSSSHSYSPSQLSSQQQLLLCRHNDAQDCAKQIVSSG</sequence>
<reference evidence="1 2" key="1">
    <citation type="submission" date="2020-02" db="EMBL/GenBank/DDBJ databases">
        <title>Draft genome sequence of Haematococcus lacustris strain NIES-144.</title>
        <authorList>
            <person name="Morimoto D."/>
            <person name="Nakagawa S."/>
            <person name="Yoshida T."/>
            <person name="Sawayama S."/>
        </authorList>
    </citation>
    <scope>NUCLEOTIDE SEQUENCE [LARGE SCALE GENOMIC DNA]</scope>
    <source>
        <strain evidence="1 2">NIES-144</strain>
    </source>
</reference>
<evidence type="ECO:0000313" key="1">
    <source>
        <dbReference type="EMBL" id="GFH23999.1"/>
    </source>
</evidence>
<organism evidence="1 2">
    <name type="scientific">Haematococcus lacustris</name>
    <name type="common">Green alga</name>
    <name type="synonym">Haematococcus pluvialis</name>
    <dbReference type="NCBI Taxonomy" id="44745"/>
    <lineage>
        <taxon>Eukaryota</taxon>
        <taxon>Viridiplantae</taxon>
        <taxon>Chlorophyta</taxon>
        <taxon>core chlorophytes</taxon>
        <taxon>Chlorophyceae</taxon>
        <taxon>CS clade</taxon>
        <taxon>Chlamydomonadales</taxon>
        <taxon>Haematococcaceae</taxon>
        <taxon>Haematococcus</taxon>
    </lineage>
</organism>
<feature type="non-terminal residue" evidence="1">
    <location>
        <position position="1"/>
    </location>
</feature>
<accession>A0A699ZWM6</accession>
<comment type="caution">
    <text evidence="1">The sequence shown here is derived from an EMBL/GenBank/DDBJ whole genome shotgun (WGS) entry which is preliminary data.</text>
</comment>
<dbReference type="AlphaFoldDB" id="A0A699ZWM6"/>
<name>A0A699ZWM6_HAELA</name>
<keyword evidence="2" id="KW-1185">Reference proteome</keyword>
<feature type="non-terminal residue" evidence="1">
    <location>
        <position position="105"/>
    </location>
</feature>
<dbReference type="Proteomes" id="UP000485058">
    <property type="component" value="Unassembled WGS sequence"/>
</dbReference>
<evidence type="ECO:0000313" key="2">
    <source>
        <dbReference type="Proteomes" id="UP000485058"/>
    </source>
</evidence>
<dbReference type="EMBL" id="BLLF01002415">
    <property type="protein sequence ID" value="GFH23999.1"/>
    <property type="molecule type" value="Genomic_DNA"/>
</dbReference>